<evidence type="ECO:0000313" key="13">
    <source>
        <dbReference type="Proteomes" id="UP000317369"/>
    </source>
</evidence>
<dbReference type="GO" id="GO:0000287">
    <property type="term" value="F:magnesium ion binding"/>
    <property type="evidence" value="ECO:0007669"/>
    <property type="project" value="UniProtKB-UniRule"/>
</dbReference>
<reference evidence="12 13" key="1">
    <citation type="submission" date="2019-02" db="EMBL/GenBank/DDBJ databases">
        <title>Deep-cultivation of Planctomycetes and their phenomic and genomic characterization uncovers novel biology.</title>
        <authorList>
            <person name="Wiegand S."/>
            <person name="Jogler M."/>
            <person name="Boedeker C."/>
            <person name="Pinto D."/>
            <person name="Vollmers J."/>
            <person name="Rivas-Marin E."/>
            <person name="Kohn T."/>
            <person name="Peeters S.H."/>
            <person name="Heuer A."/>
            <person name="Rast P."/>
            <person name="Oberbeckmann S."/>
            <person name="Bunk B."/>
            <person name="Jeske O."/>
            <person name="Meyerdierks A."/>
            <person name="Storesund J.E."/>
            <person name="Kallscheuer N."/>
            <person name="Luecker S."/>
            <person name="Lage O.M."/>
            <person name="Pohl T."/>
            <person name="Merkel B.J."/>
            <person name="Hornburger P."/>
            <person name="Mueller R.-W."/>
            <person name="Bruemmer F."/>
            <person name="Labrenz M."/>
            <person name="Spormann A.M."/>
            <person name="Op den Camp H."/>
            <person name="Overmann J."/>
            <person name="Amann R."/>
            <person name="Jetten M.S.M."/>
            <person name="Mascher T."/>
            <person name="Medema M.H."/>
            <person name="Devos D.P."/>
            <person name="Kaster A.-K."/>
            <person name="Ovreas L."/>
            <person name="Rohde M."/>
            <person name="Galperin M.Y."/>
            <person name="Jogler C."/>
        </authorList>
    </citation>
    <scope>NUCLEOTIDE SEQUENCE [LARGE SCALE GENOMIC DNA]</scope>
    <source>
        <strain evidence="12 13">KS4</strain>
    </source>
</reference>
<dbReference type="KEGG" id="pcor:KS4_25950"/>
<dbReference type="Proteomes" id="UP000317369">
    <property type="component" value="Chromosome"/>
</dbReference>
<feature type="binding site" evidence="9">
    <location>
        <position position="211"/>
    </location>
    <ligand>
        <name>4-amino-2-methyl-5-(diphosphooxymethyl)pyrimidine</name>
        <dbReference type="ChEBI" id="CHEBI:57841"/>
    </ligand>
</feature>
<sequence length="356" mass="38599">MMQVKRIIDANANRVREALRVMEEAARFLLNNKDLCSQIKSMRHDFAAAISQIPNLESQRDTTGDVGTSVCTAREYERSNTKDVAIAAGKRLSEALRAIEEYGKVLGPVGVDLVRAVEQLRYRGYTVEQSLNIALSYSCDADWQLCLLLTRVMCEHHTWEVVLKEAIKGGVDCVQIREKEAEGGLSGRALVMYCKEVVKICHAADVAVIVNDRADVAMMCGADGVHVGQQDVGCDELRNLFGGQMLVGVSTSCIAEAELAWEMGASYCGVGPMFATTTKDKKVIVGPKYLNEYGLWGKLPGLAIGGIEPSEEKLEALRGAGMGEEGMRLGMAVSGVICRSEKPGEVAADLKSLFNG</sequence>
<dbReference type="GO" id="GO:0009228">
    <property type="term" value="P:thiamine biosynthetic process"/>
    <property type="evidence" value="ECO:0007669"/>
    <property type="project" value="UniProtKB-KW"/>
</dbReference>
<dbReference type="EC" id="2.5.1.3" evidence="9"/>
<comment type="cofactor">
    <cofactor evidence="9">
        <name>Mg(2+)</name>
        <dbReference type="ChEBI" id="CHEBI:18420"/>
    </cofactor>
    <text evidence="9">Binds 1 Mg(2+) ion per subunit.</text>
</comment>
<dbReference type="InterPro" id="IPR022998">
    <property type="entry name" value="ThiamineP_synth_TenI"/>
</dbReference>
<comment type="catalytic activity">
    <reaction evidence="7 9">
        <text>2-(2-carboxy-4-methylthiazol-5-yl)ethyl phosphate + 4-amino-2-methyl-5-(diphosphooxymethyl)pyrimidine + 2 H(+) = thiamine phosphate + CO2 + diphosphate</text>
        <dbReference type="Rhea" id="RHEA:47848"/>
        <dbReference type="ChEBI" id="CHEBI:15378"/>
        <dbReference type="ChEBI" id="CHEBI:16526"/>
        <dbReference type="ChEBI" id="CHEBI:33019"/>
        <dbReference type="ChEBI" id="CHEBI:37575"/>
        <dbReference type="ChEBI" id="CHEBI:57841"/>
        <dbReference type="ChEBI" id="CHEBI:62890"/>
        <dbReference type="EC" id="2.5.1.3"/>
    </reaction>
</comment>
<comment type="catalytic activity">
    <reaction evidence="6 9">
        <text>4-methyl-5-(2-phosphooxyethyl)-thiazole + 4-amino-2-methyl-5-(diphosphooxymethyl)pyrimidine + H(+) = thiamine phosphate + diphosphate</text>
        <dbReference type="Rhea" id="RHEA:22328"/>
        <dbReference type="ChEBI" id="CHEBI:15378"/>
        <dbReference type="ChEBI" id="CHEBI:33019"/>
        <dbReference type="ChEBI" id="CHEBI:37575"/>
        <dbReference type="ChEBI" id="CHEBI:57841"/>
        <dbReference type="ChEBI" id="CHEBI:58296"/>
        <dbReference type="EC" id="2.5.1.3"/>
    </reaction>
</comment>
<comment type="similarity">
    <text evidence="9">Belongs to the thiamine-phosphate synthase family.</text>
</comment>
<dbReference type="InterPro" id="IPR036206">
    <property type="entry name" value="ThiamineP_synth_sf"/>
</dbReference>
<feature type="binding site" evidence="9">
    <location>
        <position position="279"/>
    </location>
    <ligand>
        <name>4-amino-2-methyl-5-(diphosphooxymethyl)pyrimidine</name>
        <dbReference type="ChEBI" id="CHEBI:57841"/>
    </ligand>
</feature>
<evidence type="ECO:0000256" key="5">
    <source>
        <dbReference type="ARBA" id="ARBA00022977"/>
    </source>
</evidence>
<comment type="pathway">
    <text evidence="1 9">Cofactor biosynthesis; thiamine diphosphate biosynthesis; thiamine phosphate from 4-amino-2-methyl-5-diphosphomethylpyrimidine and 4-methyl-5-(2-phosphoethyl)-thiazole: step 1/1.</text>
</comment>
<comment type="catalytic activity">
    <reaction evidence="8 9">
        <text>2-[(2R,5Z)-2-carboxy-4-methylthiazol-5(2H)-ylidene]ethyl phosphate + 4-amino-2-methyl-5-(diphosphooxymethyl)pyrimidine + 2 H(+) = thiamine phosphate + CO2 + diphosphate</text>
        <dbReference type="Rhea" id="RHEA:47844"/>
        <dbReference type="ChEBI" id="CHEBI:15378"/>
        <dbReference type="ChEBI" id="CHEBI:16526"/>
        <dbReference type="ChEBI" id="CHEBI:33019"/>
        <dbReference type="ChEBI" id="CHEBI:37575"/>
        <dbReference type="ChEBI" id="CHEBI:57841"/>
        <dbReference type="ChEBI" id="CHEBI:62899"/>
        <dbReference type="EC" id="2.5.1.3"/>
    </reaction>
</comment>
<keyword evidence="3 9" id="KW-0479">Metal-binding</keyword>
<evidence type="ECO:0000256" key="8">
    <source>
        <dbReference type="ARBA" id="ARBA00047883"/>
    </source>
</evidence>
<evidence type="ECO:0000259" key="10">
    <source>
        <dbReference type="Pfam" id="PF02581"/>
    </source>
</evidence>
<comment type="function">
    <text evidence="9">Condenses 4-methyl-5-(beta-hydroxyethyl)thiazole monophosphate (THZ-P) and 2-methyl-4-amino-5-hydroxymethyl pyrimidine pyrophosphate (HMP-PP) to form thiamine monophosphate (TMP).</text>
</comment>
<dbReference type="EMBL" id="CP036425">
    <property type="protein sequence ID" value="QDU34525.1"/>
    <property type="molecule type" value="Genomic_DNA"/>
</dbReference>
<protein>
    <recommendedName>
        <fullName evidence="9">Thiamine-phosphate synthase</fullName>
        <shortName evidence="9">TP synthase</shortName>
        <shortName evidence="9">TPS</shortName>
        <ecNumber evidence="9">2.5.1.3</ecNumber>
    </recommendedName>
    <alternativeName>
        <fullName evidence="9">Thiamine-phosphate pyrophosphorylase</fullName>
        <shortName evidence="9">TMP pyrophosphorylase</shortName>
        <shortName evidence="9">TMP-PPase</shortName>
    </alternativeName>
</protein>
<evidence type="ECO:0000256" key="9">
    <source>
        <dbReference type="HAMAP-Rule" id="MF_00097"/>
    </source>
</evidence>
<keyword evidence="5 9" id="KW-0784">Thiamine biosynthesis</keyword>
<feature type="domain" description="ThiD2" evidence="11">
    <location>
        <begin position="6"/>
        <end position="129"/>
    </location>
</feature>
<dbReference type="AlphaFoldDB" id="A0A517YWB1"/>
<feature type="binding site" evidence="9">
    <location>
        <position position="231"/>
    </location>
    <ligand>
        <name>Mg(2+)</name>
        <dbReference type="ChEBI" id="CHEBI:18420"/>
    </ligand>
</feature>
<evidence type="ECO:0000256" key="7">
    <source>
        <dbReference type="ARBA" id="ARBA00047851"/>
    </source>
</evidence>
<feature type="binding site" evidence="9">
    <location>
        <begin position="175"/>
        <end position="179"/>
    </location>
    <ligand>
        <name>4-amino-2-methyl-5-(diphosphooxymethyl)pyrimidine</name>
        <dbReference type="ChEBI" id="CHEBI:57841"/>
    </ligand>
</feature>
<organism evidence="12 13">
    <name type="scientific">Poriferisphaera corsica</name>
    <dbReference type="NCBI Taxonomy" id="2528020"/>
    <lineage>
        <taxon>Bacteria</taxon>
        <taxon>Pseudomonadati</taxon>
        <taxon>Planctomycetota</taxon>
        <taxon>Phycisphaerae</taxon>
        <taxon>Phycisphaerales</taxon>
        <taxon>Phycisphaeraceae</taxon>
        <taxon>Poriferisphaera</taxon>
    </lineage>
</organism>
<dbReference type="SUPFAM" id="SSF51391">
    <property type="entry name" value="Thiamin phosphate synthase"/>
    <property type="match status" value="1"/>
</dbReference>
<dbReference type="InterPro" id="IPR041397">
    <property type="entry name" value="ThiD2"/>
</dbReference>
<dbReference type="GO" id="GO:0005737">
    <property type="term" value="C:cytoplasm"/>
    <property type="evidence" value="ECO:0007669"/>
    <property type="project" value="TreeGrafter"/>
</dbReference>
<comment type="caution">
    <text evidence="9">Lacks conserved residue(s) required for the propagation of feature annotation.</text>
</comment>
<feature type="binding site" evidence="9">
    <location>
        <position position="212"/>
    </location>
    <ligand>
        <name>Mg(2+)</name>
        <dbReference type="ChEBI" id="CHEBI:18420"/>
    </ligand>
</feature>
<dbReference type="InterPro" id="IPR013785">
    <property type="entry name" value="Aldolase_TIM"/>
</dbReference>
<evidence type="ECO:0000259" key="11">
    <source>
        <dbReference type="Pfam" id="PF17792"/>
    </source>
</evidence>
<dbReference type="PANTHER" id="PTHR20857:SF15">
    <property type="entry name" value="THIAMINE-PHOSPHATE SYNTHASE"/>
    <property type="match status" value="1"/>
</dbReference>
<name>A0A517YWB1_9BACT</name>
<dbReference type="HAMAP" id="MF_00097">
    <property type="entry name" value="TMP_synthase"/>
    <property type="match status" value="1"/>
</dbReference>
<dbReference type="Pfam" id="PF02581">
    <property type="entry name" value="TMP-TENI"/>
    <property type="match status" value="1"/>
</dbReference>
<keyword evidence="13" id="KW-1185">Reference proteome</keyword>
<gene>
    <name evidence="9 12" type="primary">thiE</name>
    <name evidence="12" type="ORF">KS4_25950</name>
</gene>
<evidence type="ECO:0000256" key="4">
    <source>
        <dbReference type="ARBA" id="ARBA00022842"/>
    </source>
</evidence>
<dbReference type="CDD" id="cd00564">
    <property type="entry name" value="TMP_TenI"/>
    <property type="match status" value="1"/>
</dbReference>
<dbReference type="Pfam" id="PF17792">
    <property type="entry name" value="ThiD2"/>
    <property type="match status" value="1"/>
</dbReference>
<feature type="domain" description="Thiamine phosphate synthase/TenI" evidence="10">
    <location>
        <begin position="152"/>
        <end position="311"/>
    </location>
</feature>
<keyword evidence="4 9" id="KW-0460">Magnesium</keyword>
<dbReference type="RefSeq" id="WP_145078474.1">
    <property type="nucleotide sequence ID" value="NZ_CP036425.1"/>
</dbReference>
<accession>A0A517YWB1</accession>
<dbReference type="OrthoDB" id="9812206at2"/>
<evidence type="ECO:0000256" key="2">
    <source>
        <dbReference type="ARBA" id="ARBA00022679"/>
    </source>
</evidence>
<evidence type="ECO:0000256" key="3">
    <source>
        <dbReference type="ARBA" id="ARBA00022723"/>
    </source>
</evidence>
<proteinExistence type="inferred from homology"/>
<evidence type="ECO:0000256" key="6">
    <source>
        <dbReference type="ARBA" id="ARBA00047334"/>
    </source>
</evidence>
<evidence type="ECO:0000256" key="1">
    <source>
        <dbReference type="ARBA" id="ARBA00005165"/>
    </source>
</evidence>
<keyword evidence="2 9" id="KW-0808">Transferase</keyword>
<dbReference type="PANTHER" id="PTHR20857">
    <property type="entry name" value="THIAMINE-PHOSPHATE PYROPHOSPHORYLASE"/>
    <property type="match status" value="1"/>
</dbReference>
<evidence type="ECO:0000313" key="12">
    <source>
        <dbReference type="EMBL" id="QDU34525.1"/>
    </source>
</evidence>
<feature type="binding site" evidence="9">
    <location>
        <position position="250"/>
    </location>
    <ligand>
        <name>4-amino-2-methyl-5-(diphosphooxymethyl)pyrimidine</name>
        <dbReference type="ChEBI" id="CHEBI:57841"/>
    </ligand>
</feature>
<dbReference type="GO" id="GO:0009229">
    <property type="term" value="P:thiamine diphosphate biosynthetic process"/>
    <property type="evidence" value="ECO:0007669"/>
    <property type="project" value="UniProtKB-UniRule"/>
</dbReference>
<dbReference type="UniPathway" id="UPA00060">
    <property type="reaction ID" value="UER00141"/>
</dbReference>
<dbReference type="InterPro" id="IPR034291">
    <property type="entry name" value="TMP_synthase"/>
</dbReference>
<feature type="binding site" evidence="9">
    <location>
        <position position="306"/>
    </location>
    <ligand>
        <name>2-[(2R,5Z)-2-carboxy-4-methylthiazol-5(2H)-ylidene]ethyl phosphate</name>
        <dbReference type="ChEBI" id="CHEBI:62899"/>
    </ligand>
</feature>
<feature type="binding site" evidence="9">
    <location>
        <begin position="276"/>
        <end position="278"/>
    </location>
    <ligand>
        <name>2-[(2R,5Z)-2-carboxy-4-methylthiazol-5(2H)-ylidene]ethyl phosphate</name>
        <dbReference type="ChEBI" id="CHEBI:62899"/>
    </ligand>
</feature>
<dbReference type="GO" id="GO:0004789">
    <property type="term" value="F:thiamine-phosphate diphosphorylase activity"/>
    <property type="evidence" value="ECO:0007669"/>
    <property type="project" value="UniProtKB-UniRule"/>
</dbReference>
<dbReference type="Gene3D" id="3.20.20.70">
    <property type="entry name" value="Aldolase class I"/>
    <property type="match status" value="1"/>
</dbReference>